<organism evidence="2">
    <name type="scientific">Anopheles sinensis</name>
    <name type="common">Mosquito</name>
    <dbReference type="NCBI Taxonomy" id="74873"/>
    <lineage>
        <taxon>Eukaryota</taxon>
        <taxon>Metazoa</taxon>
        <taxon>Ecdysozoa</taxon>
        <taxon>Arthropoda</taxon>
        <taxon>Hexapoda</taxon>
        <taxon>Insecta</taxon>
        <taxon>Pterygota</taxon>
        <taxon>Neoptera</taxon>
        <taxon>Endopterygota</taxon>
        <taxon>Diptera</taxon>
        <taxon>Nematocera</taxon>
        <taxon>Culicoidea</taxon>
        <taxon>Culicidae</taxon>
        <taxon>Anophelinae</taxon>
        <taxon>Anopheles</taxon>
    </lineage>
</organism>
<keyword evidence="1" id="KW-1133">Transmembrane helix</keyword>
<dbReference type="EMBL" id="ATLV01014180">
    <property type="status" value="NOT_ANNOTATED_CDS"/>
    <property type="molecule type" value="Genomic_DNA"/>
</dbReference>
<protein>
    <submittedName>
        <fullName evidence="2 3">Uncharacterized protein</fullName>
    </submittedName>
</protein>
<feature type="transmembrane region" description="Helical" evidence="1">
    <location>
        <begin position="55"/>
        <end position="77"/>
    </location>
</feature>
<proteinExistence type="predicted"/>
<accession>A0A084VKD7</accession>
<name>A0A084VKD7_ANOSI</name>
<dbReference type="STRING" id="74873.A0A084VKD7"/>
<evidence type="ECO:0000313" key="3">
    <source>
        <dbReference type="EnsemblMetazoa" id="ASIC005794-PA"/>
    </source>
</evidence>
<reference evidence="2 4" key="1">
    <citation type="journal article" date="2014" name="BMC Genomics">
        <title>Genome sequence of Anopheles sinensis provides insight into genetics basis of mosquito competence for malaria parasites.</title>
        <authorList>
            <person name="Zhou D."/>
            <person name="Zhang D."/>
            <person name="Ding G."/>
            <person name="Shi L."/>
            <person name="Hou Q."/>
            <person name="Ye Y."/>
            <person name="Xu Y."/>
            <person name="Zhou H."/>
            <person name="Xiong C."/>
            <person name="Li S."/>
            <person name="Yu J."/>
            <person name="Hong S."/>
            <person name="Yu X."/>
            <person name="Zou P."/>
            <person name="Chen C."/>
            <person name="Chang X."/>
            <person name="Wang W."/>
            <person name="Lv Y."/>
            <person name="Sun Y."/>
            <person name="Ma L."/>
            <person name="Shen B."/>
            <person name="Zhu C."/>
        </authorList>
    </citation>
    <scope>NUCLEOTIDE SEQUENCE [LARGE SCALE GENOMIC DNA]</scope>
</reference>
<keyword evidence="1" id="KW-0472">Membrane</keyword>
<evidence type="ECO:0000256" key="1">
    <source>
        <dbReference type="SAM" id="Phobius"/>
    </source>
</evidence>
<dbReference type="EnsemblMetazoa" id="ASIC005794-RA">
    <property type="protein sequence ID" value="ASIC005794-PA"/>
    <property type="gene ID" value="ASIC005794"/>
</dbReference>
<dbReference type="EMBL" id="KE524947">
    <property type="protein sequence ID" value="KFB38431.1"/>
    <property type="molecule type" value="Genomic_DNA"/>
</dbReference>
<dbReference type="AlphaFoldDB" id="A0A084VKD7"/>
<gene>
    <name evidence="2" type="ORF">ZHAS_00005794</name>
</gene>
<sequence>MSEFETTVWPWLEPQMQMMADGFENRSWAKMMNSTYESEDLYHLPPTTIERVVSMMVPVFFGFIGLAGLLGNGLVVLGKYRL</sequence>
<keyword evidence="1" id="KW-0812">Transmembrane</keyword>
<dbReference type="VEuPathDB" id="VectorBase:ASIC005794"/>
<evidence type="ECO:0000313" key="2">
    <source>
        <dbReference type="EMBL" id="KFB38431.1"/>
    </source>
</evidence>
<dbReference type="Proteomes" id="UP000030765">
    <property type="component" value="Unassembled WGS sequence"/>
</dbReference>
<evidence type="ECO:0000313" key="4">
    <source>
        <dbReference type="Proteomes" id="UP000030765"/>
    </source>
</evidence>
<reference evidence="3" key="2">
    <citation type="submission" date="2020-05" db="UniProtKB">
        <authorList>
            <consortium name="EnsemblMetazoa"/>
        </authorList>
    </citation>
    <scope>IDENTIFICATION</scope>
</reference>
<keyword evidence="4" id="KW-1185">Reference proteome</keyword>